<evidence type="ECO:0000313" key="2">
    <source>
        <dbReference type="EMBL" id="RIB11265.1"/>
    </source>
</evidence>
<proteinExistence type="predicted"/>
<organism evidence="2 3">
    <name type="scientific">Gigaspora rosea</name>
    <dbReference type="NCBI Taxonomy" id="44941"/>
    <lineage>
        <taxon>Eukaryota</taxon>
        <taxon>Fungi</taxon>
        <taxon>Fungi incertae sedis</taxon>
        <taxon>Mucoromycota</taxon>
        <taxon>Glomeromycotina</taxon>
        <taxon>Glomeromycetes</taxon>
        <taxon>Diversisporales</taxon>
        <taxon>Gigasporaceae</taxon>
        <taxon>Gigaspora</taxon>
    </lineage>
</organism>
<keyword evidence="1" id="KW-0812">Transmembrane</keyword>
<keyword evidence="1" id="KW-0472">Membrane</keyword>
<protein>
    <recommendedName>
        <fullName evidence="4">Transmembrane protein</fullName>
    </recommendedName>
</protein>
<dbReference type="Proteomes" id="UP000266673">
    <property type="component" value="Unassembled WGS sequence"/>
</dbReference>
<sequence>MHVENRRSRIFYDNRSFNLFFFLTYSFLIYPRYVLIVAGVTGFGVVVLLELCCKLVAFGVVVFDVAV</sequence>
<comment type="caution">
    <text evidence="2">The sequence shown here is derived from an EMBL/GenBank/DDBJ whole genome shotgun (WGS) entry which is preliminary data.</text>
</comment>
<evidence type="ECO:0000313" key="3">
    <source>
        <dbReference type="Proteomes" id="UP000266673"/>
    </source>
</evidence>
<evidence type="ECO:0000256" key="1">
    <source>
        <dbReference type="SAM" id="Phobius"/>
    </source>
</evidence>
<keyword evidence="3" id="KW-1185">Reference proteome</keyword>
<accession>A0A397ULZ6</accession>
<keyword evidence="1" id="KW-1133">Transmembrane helix</keyword>
<feature type="transmembrane region" description="Helical" evidence="1">
    <location>
        <begin position="12"/>
        <end position="30"/>
    </location>
</feature>
<feature type="transmembrane region" description="Helical" evidence="1">
    <location>
        <begin position="36"/>
        <end position="63"/>
    </location>
</feature>
<evidence type="ECO:0008006" key="4">
    <source>
        <dbReference type="Google" id="ProtNLM"/>
    </source>
</evidence>
<name>A0A397ULZ6_9GLOM</name>
<reference evidence="2 3" key="1">
    <citation type="submission" date="2018-06" db="EMBL/GenBank/DDBJ databases">
        <title>Comparative genomics reveals the genomic features of Rhizophagus irregularis, R. cerebriforme, R. diaphanum and Gigaspora rosea, and their symbiotic lifestyle signature.</title>
        <authorList>
            <person name="Morin E."/>
            <person name="San Clemente H."/>
            <person name="Chen E.C.H."/>
            <person name="De La Providencia I."/>
            <person name="Hainaut M."/>
            <person name="Kuo A."/>
            <person name="Kohler A."/>
            <person name="Murat C."/>
            <person name="Tang N."/>
            <person name="Roy S."/>
            <person name="Loubradou J."/>
            <person name="Henrissat B."/>
            <person name="Grigoriev I.V."/>
            <person name="Corradi N."/>
            <person name="Roux C."/>
            <person name="Martin F.M."/>
        </authorList>
    </citation>
    <scope>NUCLEOTIDE SEQUENCE [LARGE SCALE GENOMIC DNA]</scope>
    <source>
        <strain evidence="2 3">DAOM 194757</strain>
    </source>
</reference>
<gene>
    <name evidence="2" type="ORF">C2G38_121846</name>
</gene>
<dbReference type="EMBL" id="QKWP01001154">
    <property type="protein sequence ID" value="RIB11265.1"/>
    <property type="molecule type" value="Genomic_DNA"/>
</dbReference>
<dbReference type="AlphaFoldDB" id="A0A397ULZ6"/>